<dbReference type="NCBIfam" id="TIGR00756">
    <property type="entry name" value="PPR"/>
    <property type="match status" value="2"/>
</dbReference>
<dbReference type="PANTHER" id="PTHR47447:SF23">
    <property type="entry name" value="PENTACOTRIPEPTIDE-REPEAT REGION OF PRORP DOMAIN-CONTAINING PROTEIN"/>
    <property type="match status" value="1"/>
</dbReference>
<evidence type="ECO:0000256" key="1">
    <source>
        <dbReference type="ARBA" id="ARBA00006192"/>
    </source>
</evidence>
<accession>A0A7C8M1S6</accession>
<sequence>MPLLDGGKVFTQLSNAMVAAFCDGAAVPVTPTSLLLRFEQLGLGSQLIWTNTLAYMTNRLLKAIANVAQEKQSAELVLFELLSVWRLLFQCKGTIDMPPESASADWHSMPDASELGQLRLGFTGRDFGRRLMPYHPNYTANPVAAFSAITIFVLWDKVNQKTFEIPESLREQSKSFLQLITHLLAGARIDPALKHTEVSSDFRALPEEFQQAIIEQIQSAPEQAMLLLGSEGVSGPDNIPLQPSGADQAANLEQLFLARIARAVKSQSEVLTLEHRWNDAIRAYTAPGQKTTIPTSIYNAFLSGFMTLNQSQRSVRTWNHMIAHGLTPDVLTWSAMMDGCVKSRDRDGLDAMWKRMLAAGVEPDNHAWTTRIHGLFTLKPVNVGFAALDELGNRWLAGEIAIKNSQTKGKGKGKKTLPSTAKIVNNSLKPTIEIINAAIDGIASSRQKFAGQQKILNVQRVLQWAGNFEVKSDARTYNTVIKLYLEKGDYKTVFALLRQMEKDGVEADIATHTMLINASFQTESFSRLSATEQADHLLKLFGQIESGGLRLGAYVYSSTIDRLLKQYNNFSAVRKLIDHMMARKLIPSPHIYTSLITYYLQQNPPNIPAVDSLWMQILATPGASTDKFFFDRLIEGYAANGETGKMMTVLTRMSKHGKMPGFQALTAVLRALVEAGDWERARLVVRDVQRGEGVARSGITSGNAGQRAFFDVVRASGLAWGDDFGGQHVPEYELEQEQEQDWIQDQGVVAEESAFERGAAPGFAEQPAGRQQEFGDWVRRDGRESGVTGDADADVEYNGTIGGVPL</sequence>
<comment type="function">
    <text evidence="3">Regulates mitochondrial small subunit maturation by controlling 15S rRNA 5'-end processing. Localizes to the 5' precursor of the 15S rRNA in a position that is subsequently occupied by mS47 in the mature yeast mtSSU. Uses structure and sequence-specific RNA recognition, binding to a single-stranded region of the precursor and specifically recognizing bases -6 to -1. The exchange of Ccm1 for mS47 is coupled to the irreversible removal of precursor rRNA that is accompanied by conformational changes of the mitoribosomal proteins uS5m and mS26. These conformational changes signal completion of 5'-end rRNA processing through protection of the mature 5'-end of the 15S rRNA and stabilization of mS47. The removal of the 5' precursor together with the dissociation of Ccm1 may be catalyzed by the 5'-3' exoribonuclease Pet127. Involved in the specific removal of group I introns in mitochondrial encoded transcripts.</text>
</comment>
<gene>
    <name evidence="7" type="ORF">BDV95DRAFT_587989</name>
</gene>
<name>A0A7C8M1S6_9PLEO</name>
<feature type="repeat" description="PPR" evidence="5">
    <location>
        <begin position="473"/>
        <end position="507"/>
    </location>
</feature>
<dbReference type="Proteomes" id="UP000481861">
    <property type="component" value="Unassembled WGS sequence"/>
</dbReference>
<reference evidence="7 8" key="1">
    <citation type="submission" date="2020-01" db="EMBL/GenBank/DDBJ databases">
        <authorList>
            <consortium name="DOE Joint Genome Institute"/>
            <person name="Haridas S."/>
            <person name="Albert R."/>
            <person name="Binder M."/>
            <person name="Bloem J."/>
            <person name="Labutti K."/>
            <person name="Salamov A."/>
            <person name="Andreopoulos B."/>
            <person name="Baker S.E."/>
            <person name="Barry K."/>
            <person name="Bills G."/>
            <person name="Bluhm B.H."/>
            <person name="Cannon C."/>
            <person name="Castanera R."/>
            <person name="Culley D.E."/>
            <person name="Daum C."/>
            <person name="Ezra D."/>
            <person name="Gonzalez J.B."/>
            <person name="Henrissat B."/>
            <person name="Kuo A."/>
            <person name="Liang C."/>
            <person name="Lipzen A."/>
            <person name="Lutzoni F."/>
            <person name="Magnuson J."/>
            <person name="Mondo S."/>
            <person name="Nolan M."/>
            <person name="Ohm R."/>
            <person name="Pangilinan J."/>
            <person name="Park H.-J.H."/>
            <person name="Ramirez L."/>
            <person name="Alfaro M."/>
            <person name="Sun H."/>
            <person name="Tritt A."/>
            <person name="Yoshinaga Y."/>
            <person name="Zwiers L.-H.L."/>
            <person name="Turgeon B.G."/>
            <person name="Goodwin S.B."/>
            <person name="Spatafora J.W."/>
            <person name="Crous P.W."/>
            <person name="Grigoriev I.V."/>
        </authorList>
    </citation>
    <scope>NUCLEOTIDE SEQUENCE [LARGE SCALE GENOMIC DNA]</scope>
    <source>
        <strain evidence="7 8">CBS 611.86</strain>
    </source>
</reference>
<comment type="caution">
    <text evidence="7">The sequence shown here is derived from an EMBL/GenBank/DDBJ whole genome shotgun (WGS) entry which is preliminary data.</text>
</comment>
<evidence type="ECO:0000313" key="7">
    <source>
        <dbReference type="EMBL" id="KAF2864995.1"/>
    </source>
</evidence>
<keyword evidence="2" id="KW-0677">Repeat</keyword>
<dbReference type="PANTHER" id="PTHR47447">
    <property type="entry name" value="OS03G0856100 PROTEIN"/>
    <property type="match status" value="1"/>
</dbReference>
<keyword evidence="8" id="KW-1185">Reference proteome</keyword>
<protein>
    <recommendedName>
        <fullName evidence="9">Pentacotripeptide-repeat region of PRORP domain-containing protein</fullName>
    </recommendedName>
</protein>
<evidence type="ECO:0000313" key="8">
    <source>
        <dbReference type="Proteomes" id="UP000481861"/>
    </source>
</evidence>
<evidence type="ECO:0008006" key="9">
    <source>
        <dbReference type="Google" id="ProtNLM"/>
    </source>
</evidence>
<dbReference type="InterPro" id="IPR002885">
    <property type="entry name" value="PPR_rpt"/>
</dbReference>
<dbReference type="OrthoDB" id="185373at2759"/>
<comment type="subunit">
    <text evidence="4">Binds to mitochondrial small subunit 15S rRNA.</text>
</comment>
<dbReference type="PROSITE" id="PS51375">
    <property type="entry name" value="PPR"/>
    <property type="match status" value="3"/>
</dbReference>
<dbReference type="EMBL" id="JAADJZ010000038">
    <property type="protein sequence ID" value="KAF2864995.1"/>
    <property type="molecule type" value="Genomic_DNA"/>
</dbReference>
<evidence type="ECO:0000256" key="3">
    <source>
        <dbReference type="ARBA" id="ARBA00044493"/>
    </source>
</evidence>
<dbReference type="Gene3D" id="1.25.40.10">
    <property type="entry name" value="Tetratricopeptide repeat domain"/>
    <property type="match status" value="3"/>
</dbReference>
<evidence type="ECO:0000256" key="5">
    <source>
        <dbReference type="PROSITE-ProRule" id="PRU00708"/>
    </source>
</evidence>
<evidence type="ECO:0000256" key="4">
    <source>
        <dbReference type="ARBA" id="ARBA00044511"/>
    </source>
</evidence>
<dbReference type="InterPro" id="IPR011990">
    <property type="entry name" value="TPR-like_helical_dom_sf"/>
</dbReference>
<proteinExistence type="inferred from homology"/>
<feature type="repeat" description="PPR" evidence="5">
    <location>
        <begin position="329"/>
        <end position="363"/>
    </location>
</feature>
<evidence type="ECO:0000256" key="6">
    <source>
        <dbReference type="SAM" id="MobiDB-lite"/>
    </source>
</evidence>
<feature type="repeat" description="PPR" evidence="5">
    <location>
        <begin position="626"/>
        <end position="660"/>
    </location>
</feature>
<dbReference type="Pfam" id="PF13041">
    <property type="entry name" value="PPR_2"/>
    <property type="match status" value="2"/>
</dbReference>
<feature type="region of interest" description="Disordered" evidence="6">
    <location>
        <begin position="759"/>
        <end position="806"/>
    </location>
</feature>
<organism evidence="7 8">
    <name type="scientific">Massariosphaeria phaeospora</name>
    <dbReference type="NCBI Taxonomy" id="100035"/>
    <lineage>
        <taxon>Eukaryota</taxon>
        <taxon>Fungi</taxon>
        <taxon>Dikarya</taxon>
        <taxon>Ascomycota</taxon>
        <taxon>Pezizomycotina</taxon>
        <taxon>Dothideomycetes</taxon>
        <taxon>Pleosporomycetidae</taxon>
        <taxon>Pleosporales</taxon>
        <taxon>Pleosporales incertae sedis</taxon>
        <taxon>Massariosphaeria</taxon>
    </lineage>
</organism>
<evidence type="ECO:0000256" key="2">
    <source>
        <dbReference type="ARBA" id="ARBA00022737"/>
    </source>
</evidence>
<comment type="similarity">
    <text evidence="1">Belongs to the CCM1 family.</text>
</comment>
<dbReference type="AlphaFoldDB" id="A0A7C8M1S6"/>